<protein>
    <submittedName>
        <fullName evidence="6">LysR family transcriptional regulator</fullName>
    </submittedName>
</protein>
<organism evidence="6 7">
    <name type="scientific">Alkalimonas collagenimarina</name>
    <dbReference type="NCBI Taxonomy" id="400390"/>
    <lineage>
        <taxon>Bacteria</taxon>
        <taxon>Pseudomonadati</taxon>
        <taxon>Pseudomonadota</taxon>
        <taxon>Gammaproteobacteria</taxon>
        <taxon>Alkalimonas</taxon>
    </lineage>
</organism>
<keyword evidence="7" id="KW-1185">Reference proteome</keyword>
<dbReference type="PROSITE" id="PS50931">
    <property type="entry name" value="HTH_LYSR"/>
    <property type="match status" value="1"/>
</dbReference>
<dbReference type="RefSeq" id="WP_305893905.1">
    <property type="nucleotide sequence ID" value="NZ_JAUZVZ010000013.1"/>
</dbReference>
<keyword evidence="4" id="KW-0804">Transcription</keyword>
<comment type="caution">
    <text evidence="6">The sequence shown here is derived from an EMBL/GenBank/DDBJ whole genome shotgun (WGS) entry which is preliminary data.</text>
</comment>
<evidence type="ECO:0000259" key="5">
    <source>
        <dbReference type="PROSITE" id="PS50931"/>
    </source>
</evidence>
<keyword evidence="3" id="KW-0238">DNA-binding</keyword>
<accession>A0ABT9H033</accession>
<keyword evidence="2" id="KW-0805">Transcription regulation</keyword>
<dbReference type="PANTHER" id="PTHR30427">
    <property type="entry name" value="TRANSCRIPTIONAL ACTIVATOR PROTEIN LYSR"/>
    <property type="match status" value="1"/>
</dbReference>
<evidence type="ECO:0000313" key="6">
    <source>
        <dbReference type="EMBL" id="MDP4536640.1"/>
    </source>
</evidence>
<dbReference type="PRINTS" id="PR00039">
    <property type="entry name" value="HTHLYSR"/>
</dbReference>
<feature type="domain" description="HTH lysR-type" evidence="5">
    <location>
        <begin position="4"/>
        <end position="61"/>
    </location>
</feature>
<dbReference type="InterPro" id="IPR005119">
    <property type="entry name" value="LysR_subst-bd"/>
</dbReference>
<dbReference type="Pfam" id="PF03466">
    <property type="entry name" value="LysR_substrate"/>
    <property type="match status" value="1"/>
</dbReference>
<dbReference type="Gene3D" id="3.40.190.290">
    <property type="match status" value="1"/>
</dbReference>
<gene>
    <name evidence="6" type="ORF">Q3O60_10605</name>
</gene>
<proteinExistence type="inferred from homology"/>
<name>A0ABT9H033_9GAMM</name>
<dbReference type="InterPro" id="IPR036388">
    <property type="entry name" value="WH-like_DNA-bd_sf"/>
</dbReference>
<dbReference type="Gene3D" id="1.10.10.10">
    <property type="entry name" value="Winged helix-like DNA-binding domain superfamily/Winged helix DNA-binding domain"/>
    <property type="match status" value="1"/>
</dbReference>
<dbReference type="PANTHER" id="PTHR30427:SF1">
    <property type="entry name" value="TRANSCRIPTIONAL ACTIVATOR PROTEIN LYSR"/>
    <property type="match status" value="1"/>
</dbReference>
<dbReference type="InterPro" id="IPR000847">
    <property type="entry name" value="LysR_HTH_N"/>
</dbReference>
<dbReference type="Pfam" id="PF00126">
    <property type="entry name" value="HTH_1"/>
    <property type="match status" value="1"/>
</dbReference>
<evidence type="ECO:0000256" key="1">
    <source>
        <dbReference type="ARBA" id="ARBA00009437"/>
    </source>
</evidence>
<dbReference type="InterPro" id="IPR036390">
    <property type="entry name" value="WH_DNA-bd_sf"/>
</dbReference>
<dbReference type="Proteomes" id="UP001231616">
    <property type="component" value="Unassembled WGS sequence"/>
</dbReference>
<sequence>MSSLNLKSLECFQAIMLTGSATAAAKQLSVTQPAVSRLISVLEQQLGFALFYREHSRLIATDEARYLEQEIALLLSSVDRFKALADSIAKSEMGSLKIVAPASFSAGPLADVVTSFIKQYPSVSVSIDAHSPQIARDLVAHRSVDCGFIQLPENHPGLICEHLLSSDLVCAVPEHHELSVRDSVAISELGSEPLIMLGQGRPSRIRLENEFKKAGVRMNVRLETHTVATACAYVKKGLGIAILNEVLAEQYLDTQMKLIHLRPKIQHQYGFIYSAYAPMPRLVAKFYQHCLAHFSG</sequence>
<dbReference type="EMBL" id="JAUZVZ010000013">
    <property type="protein sequence ID" value="MDP4536640.1"/>
    <property type="molecule type" value="Genomic_DNA"/>
</dbReference>
<evidence type="ECO:0000256" key="4">
    <source>
        <dbReference type="ARBA" id="ARBA00023163"/>
    </source>
</evidence>
<comment type="similarity">
    <text evidence="1">Belongs to the LysR transcriptional regulatory family.</text>
</comment>
<dbReference type="SUPFAM" id="SSF53850">
    <property type="entry name" value="Periplasmic binding protein-like II"/>
    <property type="match status" value="1"/>
</dbReference>
<reference evidence="6 7" key="1">
    <citation type="submission" date="2023-08" db="EMBL/GenBank/DDBJ databases">
        <authorList>
            <person name="Joshi A."/>
            <person name="Thite S."/>
        </authorList>
    </citation>
    <scope>NUCLEOTIDE SEQUENCE [LARGE SCALE GENOMIC DNA]</scope>
    <source>
        <strain evidence="6 7">AC40</strain>
    </source>
</reference>
<evidence type="ECO:0000256" key="2">
    <source>
        <dbReference type="ARBA" id="ARBA00023015"/>
    </source>
</evidence>
<dbReference type="SUPFAM" id="SSF46785">
    <property type="entry name" value="Winged helix' DNA-binding domain"/>
    <property type="match status" value="1"/>
</dbReference>
<evidence type="ECO:0000313" key="7">
    <source>
        <dbReference type="Proteomes" id="UP001231616"/>
    </source>
</evidence>
<evidence type="ECO:0000256" key="3">
    <source>
        <dbReference type="ARBA" id="ARBA00023125"/>
    </source>
</evidence>